<comment type="caution">
    <text evidence="2">The sequence shown here is derived from an EMBL/GenBank/DDBJ whole genome shotgun (WGS) entry which is preliminary data.</text>
</comment>
<dbReference type="AntiFam" id="ANF00242">
    <property type="entry name" value="Shadow ORF (opposite carB)"/>
</dbReference>
<gene>
    <name evidence="2" type="ORF">SDC9_136706</name>
</gene>
<protein>
    <submittedName>
        <fullName evidence="2">Uncharacterized protein</fullName>
    </submittedName>
</protein>
<name>A0A645DJG1_9ZZZZ</name>
<accession>A0A645DJG1</accession>
<keyword evidence="1" id="KW-1133">Transmembrane helix</keyword>
<evidence type="ECO:0000256" key="1">
    <source>
        <dbReference type="SAM" id="Phobius"/>
    </source>
</evidence>
<reference evidence="2" key="1">
    <citation type="submission" date="2019-08" db="EMBL/GenBank/DDBJ databases">
        <authorList>
            <person name="Kucharzyk K."/>
            <person name="Murdoch R.W."/>
            <person name="Higgins S."/>
            <person name="Loffler F."/>
        </authorList>
    </citation>
    <scope>NUCLEOTIDE SEQUENCE</scope>
</reference>
<feature type="transmembrane region" description="Helical" evidence="1">
    <location>
        <begin position="63"/>
        <end position="82"/>
    </location>
</feature>
<dbReference type="EMBL" id="VSSQ01036998">
    <property type="protein sequence ID" value="MPM89594.1"/>
    <property type="molecule type" value="Genomic_DNA"/>
</dbReference>
<dbReference type="AlphaFoldDB" id="A0A645DJG1"/>
<keyword evidence="1" id="KW-0472">Membrane</keyword>
<organism evidence="2">
    <name type="scientific">bioreactor metagenome</name>
    <dbReference type="NCBI Taxonomy" id="1076179"/>
    <lineage>
        <taxon>unclassified sequences</taxon>
        <taxon>metagenomes</taxon>
        <taxon>ecological metagenomes</taxon>
    </lineage>
</organism>
<sequence>MLVSSAISFTDIIPLSSAWKMTKRRSLVGVLRRVLISGSSQRFIPSWLSISRDLKAFRRDSSIVLPIAMISPVLFMAVVRVLSAVVNLSKGHLGIFVIT</sequence>
<evidence type="ECO:0000313" key="2">
    <source>
        <dbReference type="EMBL" id="MPM89594.1"/>
    </source>
</evidence>
<keyword evidence="1" id="KW-0812">Transmembrane</keyword>
<proteinExistence type="predicted"/>